<comment type="caution">
    <text evidence="10">The sequence shown here is derived from an EMBL/GenBank/DDBJ whole genome shotgun (WGS) entry which is preliminary data.</text>
</comment>
<keyword evidence="2 5" id="KW-0238">DNA-binding</keyword>
<dbReference type="InterPro" id="IPR010982">
    <property type="entry name" value="Lambda_DNA-bd_dom_sf"/>
</dbReference>
<keyword evidence="11" id="KW-1185">Reference proteome</keyword>
<sequence>AVQVAAQMTQTLQQHLQISRAKLHQQSSPHSVENRRIQYHQETPNDDLVPTTSYMELPINETPDLEELEDFAQAFRERRIQLGFTQADVGIAMGKQYGRHFSHPTVSRFEALNLSYKNVCKLKPMLQKWIESMDNSLKNPCATTNPTTSSRRRITRTQIGTSQRVELTRVFIENPKPNSLQMIILAQKLGMRVAVVQVWFRNQFLIMCCSGRFVLASFGEAAEMSQTLQQQLQEIHVQEQQSDWHPPPPPYPLHLLQSECHKGHGQSNQSSDTANVINNEIPYELQIQLESLSPTSSYEWQNWDPSQPFQLKPPPPYPHHLHDHEHSNNTNKDLAFHPQNQQLSPIFTPQPAPCTTPPETPNVLPNNQLVLNPAIDETKNLEEMEQFAQDFRKRRIKLGFTQKDVGGALSKLYGNDFSPTTISRFEALKLSLMNMCNIKPWLEKWLEVTDNLLNKQVVVLSNPPTKSDLIRHKRRKRTKFATSLTTALQRAFTQEPRPTHGQLVALSDNLGIDREVVRIWFCNRSRAKERRLNPLCTFESPPPPIHQHDIFTFHGETQGSGVLLPRSSSPPPYSDNHLVIQID</sequence>
<dbReference type="InterPro" id="IPR000327">
    <property type="entry name" value="POU_dom"/>
</dbReference>
<evidence type="ECO:0000313" key="11">
    <source>
        <dbReference type="Proteomes" id="UP000094527"/>
    </source>
</evidence>
<dbReference type="SMART" id="SM00389">
    <property type="entry name" value="HOX"/>
    <property type="match status" value="2"/>
</dbReference>
<evidence type="ECO:0000256" key="3">
    <source>
        <dbReference type="ARBA" id="ARBA00023155"/>
    </source>
</evidence>
<dbReference type="STRING" id="48709.A0A1D2MTZ8"/>
<dbReference type="Proteomes" id="UP000094527">
    <property type="component" value="Unassembled WGS sequence"/>
</dbReference>
<dbReference type="OrthoDB" id="6358449at2759"/>
<dbReference type="SMART" id="SM00352">
    <property type="entry name" value="POU"/>
    <property type="match status" value="2"/>
</dbReference>
<feature type="compositionally biased region" description="Pro residues" evidence="7">
    <location>
        <begin position="348"/>
        <end position="360"/>
    </location>
</feature>
<evidence type="ECO:0000256" key="6">
    <source>
        <dbReference type="RuleBase" id="RU000682"/>
    </source>
</evidence>
<dbReference type="Gene3D" id="1.10.10.60">
    <property type="entry name" value="Homeodomain-like"/>
    <property type="match status" value="2"/>
</dbReference>
<dbReference type="PROSITE" id="PS00035">
    <property type="entry name" value="POU_1"/>
    <property type="match status" value="2"/>
</dbReference>
<dbReference type="PANTHER" id="PTHR11636">
    <property type="entry name" value="POU DOMAIN"/>
    <property type="match status" value="1"/>
</dbReference>
<feature type="domain" description="POU-specific" evidence="9">
    <location>
        <begin position="376"/>
        <end position="450"/>
    </location>
</feature>
<protein>
    <submittedName>
        <fullName evidence="10">POU domain, class 2, transcription factor 1</fullName>
    </submittedName>
</protein>
<feature type="DNA-binding region" description="Homeobox" evidence="5">
    <location>
        <begin position="152"/>
        <end position="204"/>
    </location>
</feature>
<dbReference type="SUPFAM" id="SSF47413">
    <property type="entry name" value="lambda repressor-like DNA-binding domains"/>
    <property type="match status" value="2"/>
</dbReference>
<evidence type="ECO:0000256" key="2">
    <source>
        <dbReference type="ARBA" id="ARBA00023125"/>
    </source>
</evidence>
<gene>
    <name evidence="10" type="ORF">Ocin01_10263</name>
</gene>
<feature type="domain" description="POU-specific" evidence="9">
    <location>
        <begin position="60"/>
        <end position="134"/>
    </location>
</feature>
<proteinExistence type="predicted"/>
<keyword evidence="3 5" id="KW-0371">Homeobox</keyword>
<dbReference type="InterPro" id="IPR009057">
    <property type="entry name" value="Homeodomain-like_sf"/>
</dbReference>
<evidence type="ECO:0000259" key="8">
    <source>
        <dbReference type="PROSITE" id="PS50071"/>
    </source>
</evidence>
<dbReference type="PANTHER" id="PTHR11636:SF76">
    <property type="entry name" value="PROTEIN NUBBIN"/>
    <property type="match status" value="1"/>
</dbReference>
<dbReference type="GO" id="GO:0000978">
    <property type="term" value="F:RNA polymerase II cis-regulatory region sequence-specific DNA binding"/>
    <property type="evidence" value="ECO:0007669"/>
    <property type="project" value="TreeGrafter"/>
</dbReference>
<dbReference type="InterPro" id="IPR050255">
    <property type="entry name" value="POU_domain_TF"/>
</dbReference>
<dbReference type="GO" id="GO:0000981">
    <property type="term" value="F:DNA-binding transcription factor activity, RNA polymerase II-specific"/>
    <property type="evidence" value="ECO:0007669"/>
    <property type="project" value="TreeGrafter"/>
</dbReference>
<evidence type="ECO:0000313" key="10">
    <source>
        <dbReference type="EMBL" id="ODM96412.1"/>
    </source>
</evidence>
<dbReference type="Pfam" id="PF00046">
    <property type="entry name" value="Homeodomain"/>
    <property type="match status" value="2"/>
</dbReference>
<evidence type="ECO:0000256" key="1">
    <source>
        <dbReference type="ARBA" id="ARBA00004123"/>
    </source>
</evidence>
<dbReference type="Gene3D" id="1.10.260.40">
    <property type="entry name" value="lambda repressor-like DNA-binding domains"/>
    <property type="match status" value="2"/>
</dbReference>
<dbReference type="EMBL" id="LJIJ01000541">
    <property type="protein sequence ID" value="ODM96412.1"/>
    <property type="molecule type" value="Genomic_DNA"/>
</dbReference>
<name>A0A1D2MTZ8_ORCCI</name>
<dbReference type="PRINTS" id="PR00028">
    <property type="entry name" value="POUDOMAIN"/>
</dbReference>
<evidence type="ECO:0000259" key="9">
    <source>
        <dbReference type="PROSITE" id="PS51179"/>
    </source>
</evidence>
<dbReference type="GO" id="GO:0045893">
    <property type="term" value="P:positive regulation of DNA-templated transcription"/>
    <property type="evidence" value="ECO:0007669"/>
    <property type="project" value="UniProtKB-ARBA"/>
</dbReference>
<dbReference type="SUPFAM" id="SSF46689">
    <property type="entry name" value="Homeodomain-like"/>
    <property type="match status" value="2"/>
</dbReference>
<reference evidence="10 11" key="1">
    <citation type="journal article" date="2016" name="Genome Biol. Evol.">
        <title>Gene Family Evolution Reflects Adaptation to Soil Environmental Stressors in the Genome of the Collembolan Orchesella cincta.</title>
        <authorList>
            <person name="Faddeeva-Vakhrusheva A."/>
            <person name="Derks M.F."/>
            <person name="Anvar S.Y."/>
            <person name="Agamennone V."/>
            <person name="Suring W."/>
            <person name="Smit S."/>
            <person name="van Straalen N.M."/>
            <person name="Roelofs D."/>
        </authorList>
    </citation>
    <scope>NUCLEOTIDE SEQUENCE [LARGE SCALE GENOMIC DNA]</scope>
    <source>
        <tissue evidence="10">Mixed pool</tissue>
    </source>
</reference>
<keyword evidence="4 5" id="KW-0539">Nucleus</keyword>
<dbReference type="InterPro" id="IPR001356">
    <property type="entry name" value="HD"/>
</dbReference>
<feature type="compositionally biased region" description="Polar residues" evidence="7">
    <location>
        <begin position="328"/>
        <end position="347"/>
    </location>
</feature>
<organism evidence="10 11">
    <name type="scientific">Orchesella cincta</name>
    <name type="common">Springtail</name>
    <name type="synonym">Podura cincta</name>
    <dbReference type="NCBI Taxonomy" id="48709"/>
    <lineage>
        <taxon>Eukaryota</taxon>
        <taxon>Metazoa</taxon>
        <taxon>Ecdysozoa</taxon>
        <taxon>Arthropoda</taxon>
        <taxon>Hexapoda</taxon>
        <taxon>Collembola</taxon>
        <taxon>Entomobryomorpha</taxon>
        <taxon>Entomobryoidea</taxon>
        <taxon>Orchesellidae</taxon>
        <taxon>Orchesellinae</taxon>
        <taxon>Orchesella</taxon>
    </lineage>
</organism>
<dbReference type="Pfam" id="PF00157">
    <property type="entry name" value="Pou"/>
    <property type="match status" value="2"/>
</dbReference>
<dbReference type="PROSITE" id="PS50071">
    <property type="entry name" value="HOMEOBOX_2"/>
    <property type="match status" value="2"/>
</dbReference>
<feature type="non-terminal residue" evidence="10">
    <location>
        <position position="1"/>
    </location>
</feature>
<dbReference type="InterPro" id="IPR013847">
    <property type="entry name" value="POU"/>
</dbReference>
<evidence type="ECO:0000256" key="4">
    <source>
        <dbReference type="ARBA" id="ARBA00023242"/>
    </source>
</evidence>
<feature type="domain" description="Homeobox" evidence="8">
    <location>
        <begin position="150"/>
        <end position="203"/>
    </location>
</feature>
<feature type="region of interest" description="Disordered" evidence="7">
    <location>
        <begin position="239"/>
        <end position="273"/>
    </location>
</feature>
<dbReference type="AlphaFoldDB" id="A0A1D2MTZ8"/>
<evidence type="ECO:0000256" key="5">
    <source>
        <dbReference type="PROSITE-ProRule" id="PRU00108"/>
    </source>
</evidence>
<dbReference type="CDD" id="cd00086">
    <property type="entry name" value="homeodomain"/>
    <property type="match status" value="2"/>
</dbReference>
<feature type="domain" description="Homeobox" evidence="8">
    <location>
        <begin position="471"/>
        <end position="531"/>
    </location>
</feature>
<feature type="region of interest" description="Disordered" evidence="7">
    <location>
        <begin position="304"/>
        <end position="364"/>
    </location>
</feature>
<evidence type="ECO:0000256" key="7">
    <source>
        <dbReference type="SAM" id="MobiDB-lite"/>
    </source>
</evidence>
<comment type="subcellular location">
    <subcellularLocation>
        <location evidence="1 5 6">Nucleus</location>
    </subcellularLocation>
</comment>
<dbReference type="GO" id="GO:0005634">
    <property type="term" value="C:nucleus"/>
    <property type="evidence" value="ECO:0007669"/>
    <property type="project" value="UniProtKB-SubCell"/>
</dbReference>
<dbReference type="PROSITE" id="PS51179">
    <property type="entry name" value="POU_3"/>
    <property type="match status" value="2"/>
</dbReference>
<feature type="DNA-binding region" description="Homeobox" evidence="5">
    <location>
        <begin position="473"/>
        <end position="532"/>
    </location>
</feature>
<accession>A0A1D2MTZ8</accession>